<dbReference type="CTD" id="8583213"/>
<feature type="domain" description="POLQ-like helical" evidence="2">
    <location>
        <begin position="102"/>
        <end position="214"/>
    </location>
</feature>
<evidence type="ECO:0000313" key="3">
    <source>
        <dbReference type="EMBL" id="CAP28705.1"/>
    </source>
</evidence>
<proteinExistence type="predicted"/>
<reference evidence="3 4" key="2">
    <citation type="journal article" date="2011" name="PLoS Genet.">
        <title>Caenorhabditis briggsae recombinant inbred line genotypes reveal inter-strain incompatibility and the evolution of recombination.</title>
        <authorList>
            <person name="Ross J.A."/>
            <person name="Koboldt D.C."/>
            <person name="Staisch J.E."/>
            <person name="Chamberlin H.M."/>
            <person name="Gupta B.P."/>
            <person name="Miller R.D."/>
            <person name="Baird S.E."/>
            <person name="Haag E.S."/>
        </authorList>
    </citation>
    <scope>NUCLEOTIDE SEQUENCE [LARGE SCALE GENOMIC DNA]</scope>
    <source>
        <strain evidence="3 4">AF16</strain>
    </source>
</reference>
<feature type="region of interest" description="Disordered" evidence="1">
    <location>
        <begin position="1"/>
        <end position="21"/>
    </location>
</feature>
<evidence type="ECO:0000259" key="2">
    <source>
        <dbReference type="Pfam" id="PF21099"/>
    </source>
</evidence>
<dbReference type="Proteomes" id="UP000008549">
    <property type="component" value="Unassembled WGS sequence"/>
</dbReference>
<reference evidence="3 4" key="1">
    <citation type="journal article" date="2003" name="PLoS Biol.">
        <title>The genome sequence of Caenorhabditis briggsae: a platform for comparative genomics.</title>
        <authorList>
            <person name="Stein L.D."/>
            <person name="Bao Z."/>
            <person name="Blasiar D."/>
            <person name="Blumenthal T."/>
            <person name="Brent M.R."/>
            <person name="Chen N."/>
            <person name="Chinwalla A."/>
            <person name="Clarke L."/>
            <person name="Clee C."/>
            <person name="Coghlan A."/>
            <person name="Coulson A."/>
            <person name="D'Eustachio P."/>
            <person name="Fitch D.H."/>
            <person name="Fulton L.A."/>
            <person name="Fulton R.E."/>
            <person name="Griffiths-Jones S."/>
            <person name="Harris T.W."/>
            <person name="Hillier L.W."/>
            <person name="Kamath R."/>
            <person name="Kuwabara P.E."/>
            <person name="Mardis E.R."/>
            <person name="Marra M.A."/>
            <person name="Miner T.L."/>
            <person name="Minx P."/>
            <person name="Mullikin J.C."/>
            <person name="Plumb R.W."/>
            <person name="Rogers J."/>
            <person name="Schein J.E."/>
            <person name="Sohrmann M."/>
            <person name="Spieth J."/>
            <person name="Stajich J.E."/>
            <person name="Wei C."/>
            <person name="Willey D."/>
            <person name="Wilson R.K."/>
            <person name="Durbin R."/>
            <person name="Waterston R.H."/>
        </authorList>
    </citation>
    <scope>NUCLEOTIDE SEQUENCE [LARGE SCALE GENOMIC DNA]</scope>
    <source>
        <strain evidence="3 4">AF16</strain>
    </source>
</reference>
<gene>
    <name evidence="3" type="ORF">CBG09084</name>
    <name evidence="3" type="ORF">CBG_09084</name>
</gene>
<dbReference type="HOGENOM" id="CLU_1120968_0_0_1"/>
<dbReference type="Gene3D" id="1.10.3380.30">
    <property type="match status" value="1"/>
</dbReference>
<dbReference type="Pfam" id="PF21099">
    <property type="entry name" value="POLQ_helical"/>
    <property type="match status" value="1"/>
</dbReference>
<dbReference type="GeneID" id="8583213"/>
<dbReference type="KEGG" id="cbr:CBG_09084"/>
<dbReference type="GO" id="GO:0003887">
    <property type="term" value="F:DNA-directed DNA polymerase activity"/>
    <property type="evidence" value="ECO:0007669"/>
    <property type="project" value="InterPro"/>
</dbReference>
<dbReference type="AlphaFoldDB" id="A8X7U4"/>
<evidence type="ECO:0000256" key="1">
    <source>
        <dbReference type="SAM" id="MobiDB-lite"/>
    </source>
</evidence>
<name>A8X7U4_CAEBR</name>
<protein>
    <submittedName>
        <fullName evidence="3">Protein CBG09084</fullName>
    </submittedName>
</protein>
<dbReference type="EMBL" id="HE601284">
    <property type="protein sequence ID" value="CAP28705.1"/>
    <property type="molecule type" value="Genomic_DNA"/>
</dbReference>
<dbReference type="RefSeq" id="XP_002641220.1">
    <property type="nucleotide sequence ID" value="XM_002641174.1"/>
</dbReference>
<dbReference type="InParanoid" id="A8X7U4"/>
<dbReference type="InterPro" id="IPR048960">
    <property type="entry name" value="POLQ-like_helical"/>
</dbReference>
<dbReference type="InterPro" id="IPR002298">
    <property type="entry name" value="DNA_polymerase_A"/>
</dbReference>
<dbReference type="PANTHER" id="PTHR10133">
    <property type="entry name" value="DNA POLYMERASE I"/>
    <property type="match status" value="1"/>
</dbReference>
<dbReference type="STRING" id="6238.A8X7U4"/>
<dbReference type="PANTHER" id="PTHR10133:SF62">
    <property type="entry name" value="DNA POLYMERASE THETA"/>
    <property type="match status" value="1"/>
</dbReference>
<dbReference type="eggNOG" id="KOG0950">
    <property type="taxonomic scope" value="Eukaryota"/>
</dbReference>
<keyword evidence="4" id="KW-1185">Reference proteome</keyword>
<organism evidence="3 4">
    <name type="scientific">Caenorhabditis briggsae</name>
    <dbReference type="NCBI Taxonomy" id="6238"/>
    <lineage>
        <taxon>Eukaryota</taxon>
        <taxon>Metazoa</taxon>
        <taxon>Ecdysozoa</taxon>
        <taxon>Nematoda</taxon>
        <taxon>Chromadorea</taxon>
        <taxon>Rhabditida</taxon>
        <taxon>Rhabditina</taxon>
        <taxon>Rhabditomorpha</taxon>
        <taxon>Rhabditoidea</taxon>
        <taxon>Rhabditidae</taxon>
        <taxon>Peloderinae</taxon>
        <taxon>Caenorhabditis</taxon>
    </lineage>
</organism>
<accession>A8X7U4</accession>
<sequence>MRRDGGSQNPEYPYRSIDQMRNRETDRTTLSRFVLEGICTGLTTSRTQIHQLCSLLLFNSNTTSESDNSIEMLLQNSFISLEDDLFSPTQLGRAAIASSLPPEASLAIFEDLNSASRAIAVDTELHMLYLVTPINVTVWQECDWHHLFSLFSKLPSDHRRVAKMVGASEKFILEQLQGKRNQKALQVHIRFFSALALFDLINEMSIYQVNHLFGTIHLENHESRSPTSTVFHVAAFKLFNRKAPLTQM</sequence>
<dbReference type="GO" id="GO:0006261">
    <property type="term" value="P:DNA-templated DNA replication"/>
    <property type="evidence" value="ECO:0007669"/>
    <property type="project" value="InterPro"/>
</dbReference>
<feature type="compositionally biased region" description="Polar residues" evidence="1">
    <location>
        <begin position="1"/>
        <end position="10"/>
    </location>
</feature>
<evidence type="ECO:0000313" key="4">
    <source>
        <dbReference type="Proteomes" id="UP000008549"/>
    </source>
</evidence>